<evidence type="ECO:0000256" key="1">
    <source>
        <dbReference type="SAM" id="MobiDB-lite"/>
    </source>
</evidence>
<reference evidence="2" key="2">
    <citation type="submission" date="2015-07" db="EMBL/GenBank/DDBJ databases">
        <authorList>
            <person name="Noorani M."/>
        </authorList>
    </citation>
    <scope>NUCLEOTIDE SEQUENCE</scope>
    <source>
        <strain evidence="2">Yugu1</strain>
    </source>
</reference>
<dbReference type="STRING" id="4555.A0A368QV96"/>
<feature type="compositionally biased region" description="Basic and acidic residues" evidence="1">
    <location>
        <begin position="786"/>
        <end position="797"/>
    </location>
</feature>
<dbReference type="PANTHER" id="PTHR34962">
    <property type="entry name" value="EMBRYO DEFECTIVE 1703-RELATED"/>
    <property type="match status" value="1"/>
</dbReference>
<feature type="compositionally biased region" description="Polar residues" evidence="1">
    <location>
        <begin position="923"/>
        <end position="933"/>
    </location>
</feature>
<gene>
    <name evidence="2" type="ORF">SETIT_4G159200v2</name>
</gene>
<dbReference type="EMBL" id="CM003531">
    <property type="protein sequence ID" value="RCV21708.1"/>
    <property type="molecule type" value="Genomic_DNA"/>
</dbReference>
<feature type="compositionally biased region" description="Polar residues" evidence="1">
    <location>
        <begin position="732"/>
        <end position="743"/>
    </location>
</feature>
<accession>A0A368QV96</accession>
<evidence type="ECO:0000313" key="2">
    <source>
        <dbReference type="EMBL" id="RCV21708.1"/>
    </source>
</evidence>
<feature type="region of interest" description="Disordered" evidence="1">
    <location>
        <begin position="918"/>
        <end position="942"/>
    </location>
</feature>
<feature type="compositionally biased region" description="Basic and acidic residues" evidence="1">
    <location>
        <begin position="876"/>
        <end position="888"/>
    </location>
</feature>
<reference evidence="2" key="1">
    <citation type="journal article" date="2012" name="Nat. Biotechnol.">
        <title>Reference genome sequence of the model plant Setaria.</title>
        <authorList>
            <person name="Bennetzen J.L."/>
            <person name="Schmutz J."/>
            <person name="Wang H."/>
            <person name="Percifield R."/>
            <person name="Hawkins J."/>
            <person name="Pontaroli A.C."/>
            <person name="Estep M."/>
            <person name="Feng L."/>
            <person name="Vaughn J.N."/>
            <person name="Grimwood J."/>
            <person name="Jenkins J."/>
            <person name="Barry K."/>
            <person name="Lindquist E."/>
            <person name="Hellsten U."/>
            <person name="Deshpande S."/>
            <person name="Wang X."/>
            <person name="Wu X."/>
            <person name="Mitros T."/>
            <person name="Triplett J."/>
            <person name="Yang X."/>
            <person name="Ye C.Y."/>
            <person name="Mauro-Herrera M."/>
            <person name="Wang L."/>
            <person name="Li P."/>
            <person name="Sharma M."/>
            <person name="Sharma R."/>
            <person name="Ronald P.C."/>
            <person name="Panaud O."/>
            <person name="Kellogg E.A."/>
            <person name="Brutnell T.P."/>
            <person name="Doust A.N."/>
            <person name="Tuskan G.A."/>
            <person name="Rokhsar D."/>
            <person name="Devos K.M."/>
        </authorList>
    </citation>
    <scope>NUCLEOTIDE SEQUENCE [LARGE SCALE GENOMIC DNA]</scope>
    <source>
        <strain evidence="2">Yugu1</strain>
    </source>
</reference>
<proteinExistence type="predicted"/>
<feature type="compositionally biased region" description="Basic residues" evidence="1">
    <location>
        <begin position="770"/>
        <end position="785"/>
    </location>
</feature>
<sequence>MHRREEKDFSVAGFLANPAGRRHGHGHPRPDTASPASVPPLPLAPRNRRKMATATSSPFLAPLRFSTQIPGSHITSAPGSSPVLRIRCWRPFAASRCDVSLVPARFPRTLPRRRNALRDKASQLWPPPAVPHQVRHPYDEAPKLESLDRQEPKSGCLDAEPSSYLKEKLEISGCLGASRSGNVASESELDGEKDAAGVAEEEITFCRTGAGPVFSVYEGPDGNVVRIEVDEDEIIDRSHAAVGEGSDDSESMLSCARVMAMEPKRGKCVTPKNSSLFQFVAANRVESLILNGEVSVAQRNATPLQCVSWSGLTALFSVCLVLALSKLIQTNSKAHLLRRLLYMRRPGMEWVKFDKGNMTMLKKAHGFPGGLQRRPLLDRKELMNNIKQAKESRDWFVLRSSFSCETVSNGDDARITEFRRMVKEVHRPKERNLEQSSTEESNGTIFPHLIVADDEEVSGNQAGVNDVSDSSKLSGYSLSTDKIEETVEQTVDMENGEAVMSTSVKDDDNIGEIELPEPAYNNDMAIGSNDGPSDMNTSEKEAQIGSADYHNLDPNMINTTSCELESEEAFSETCAKNLDIIQGTKPSVPSISYHQIIHSKDNSEFSINVAPERADGLSSDCFDCSASELRNKKTPMDVSVNDINVNQEIEASRTSAKDTQTDHYKEFAHNMNMIGEEECKTSIVMDNVTSASSQGSREEPIDLKRDSMQLAQEPKPSISSWNDNQHRETESTRTLNNASTSSLYAPPEETVQHNFSKISTSEKKQEKRTSSNKKFRAHLSKNKVKLQKEVCSSKETETTQSEQGVPGTKAVNGPSNSVQKTKKVAKKLLKKVQSDMQIVTTLEDDQSNGLVDQKNNSQNIKKTRRRYLKNAFSNHEARTRDVNPETTHEVNSPYNAPADIVEPLGVEASSVQTQFSKDAFSKDQPNGSSVSNMRKQDLKLSIRTPERVETAAEETENKVNIDRNKSTTAVTATKKVVKRVAPN</sequence>
<feature type="region of interest" description="Disordered" evidence="1">
    <location>
        <begin position="1"/>
        <end position="54"/>
    </location>
</feature>
<organism evidence="2">
    <name type="scientific">Setaria italica</name>
    <name type="common">Foxtail millet</name>
    <name type="synonym">Panicum italicum</name>
    <dbReference type="NCBI Taxonomy" id="4555"/>
    <lineage>
        <taxon>Eukaryota</taxon>
        <taxon>Viridiplantae</taxon>
        <taxon>Streptophyta</taxon>
        <taxon>Embryophyta</taxon>
        <taxon>Tracheophyta</taxon>
        <taxon>Spermatophyta</taxon>
        <taxon>Magnoliopsida</taxon>
        <taxon>Liliopsida</taxon>
        <taxon>Poales</taxon>
        <taxon>Poaceae</taxon>
        <taxon>PACMAD clade</taxon>
        <taxon>Panicoideae</taxon>
        <taxon>Panicodae</taxon>
        <taxon>Paniceae</taxon>
        <taxon>Cenchrinae</taxon>
        <taxon>Setaria</taxon>
    </lineage>
</organism>
<feature type="region of interest" description="Disordered" evidence="1">
    <location>
        <begin position="710"/>
        <end position="819"/>
    </location>
</feature>
<dbReference type="AlphaFoldDB" id="A0A368QV96"/>
<dbReference type="OrthoDB" id="690662at2759"/>
<feature type="compositionally biased region" description="Basic and acidic residues" evidence="1">
    <location>
        <begin position="760"/>
        <end position="769"/>
    </location>
</feature>
<feature type="region of interest" description="Disordered" evidence="1">
    <location>
        <begin position="876"/>
        <end position="895"/>
    </location>
</feature>
<dbReference type="PANTHER" id="PTHR34962:SF1">
    <property type="entry name" value="EMBRYO DEFECTIVE 1703-RELATED"/>
    <property type="match status" value="1"/>
</dbReference>
<protein>
    <submittedName>
        <fullName evidence="2">Uncharacterized protein</fullName>
    </submittedName>
</protein>
<name>A0A368QV96_SETIT</name>